<evidence type="ECO:0000313" key="3">
    <source>
        <dbReference type="Proteomes" id="UP000000724"/>
    </source>
</evidence>
<evidence type="ECO:0000313" key="2">
    <source>
        <dbReference type="EMBL" id="CAP86450.1"/>
    </source>
</evidence>
<dbReference type="EMBL" id="AM920435">
    <property type="protein sequence ID" value="CAP86450.1"/>
    <property type="molecule type" value="Genomic_DNA"/>
</dbReference>
<proteinExistence type="predicted"/>
<dbReference type="Proteomes" id="UP000000724">
    <property type="component" value="Contig Pc00c20"/>
</dbReference>
<keyword evidence="1" id="KW-0472">Membrane</keyword>
<gene>
    <name evidence="2" type="ORF">Pc20g11210</name>
    <name evidence="2" type="ORF">PCH_Pc20g11210</name>
</gene>
<keyword evidence="1" id="KW-0812">Transmembrane</keyword>
<protein>
    <submittedName>
        <fullName evidence="2">Uncharacterized protein</fullName>
    </submittedName>
</protein>
<sequence length="126" mass="14485">MEEIAPGPIRLLASEQFGLRPLHLLLTTVNHRRRFFFVFCLPLPLLLLLLLLQQHPHFAVSPVVMQRARSHPSLDFQSFQLCASGCTMSGRYSKDKPELQRRHPFLSVIFLNGIYHDSGAREHTLI</sequence>
<dbReference type="HOGENOM" id="CLU_1982315_0_0_1"/>
<evidence type="ECO:0000256" key="1">
    <source>
        <dbReference type="SAM" id="Phobius"/>
    </source>
</evidence>
<accession>B6HG58</accession>
<organism evidence="2 3">
    <name type="scientific">Penicillium rubens (strain ATCC 28089 / DSM 1075 / NRRL 1951 / Wisconsin 54-1255)</name>
    <name type="common">Penicillium chrysogenum</name>
    <dbReference type="NCBI Taxonomy" id="500485"/>
    <lineage>
        <taxon>Eukaryota</taxon>
        <taxon>Fungi</taxon>
        <taxon>Dikarya</taxon>
        <taxon>Ascomycota</taxon>
        <taxon>Pezizomycotina</taxon>
        <taxon>Eurotiomycetes</taxon>
        <taxon>Eurotiomycetidae</taxon>
        <taxon>Eurotiales</taxon>
        <taxon>Aspergillaceae</taxon>
        <taxon>Penicillium</taxon>
        <taxon>Penicillium chrysogenum species complex</taxon>
    </lineage>
</organism>
<name>B6HG58_PENRW</name>
<dbReference type="VEuPathDB" id="FungiDB:PCH_Pc20g11210"/>
<keyword evidence="3" id="KW-1185">Reference proteome</keyword>
<dbReference type="AlphaFoldDB" id="B6HG58"/>
<feature type="transmembrane region" description="Helical" evidence="1">
    <location>
        <begin position="35"/>
        <end position="52"/>
    </location>
</feature>
<keyword evidence="1" id="KW-1133">Transmembrane helix</keyword>
<reference evidence="2 3" key="1">
    <citation type="journal article" date="2008" name="Nat. Biotechnol.">
        <title>Genome sequencing and analysis of the filamentous fungus Penicillium chrysogenum.</title>
        <authorList>
            <person name="van den Berg M.A."/>
            <person name="Albang R."/>
            <person name="Albermann K."/>
            <person name="Badger J.H."/>
            <person name="Daran J.-M."/>
            <person name="Driessen A.J.M."/>
            <person name="Garcia-Estrada C."/>
            <person name="Fedorova N.D."/>
            <person name="Harris D.M."/>
            <person name="Heijne W.H.M."/>
            <person name="Joardar V.S."/>
            <person name="Kiel J.A.K.W."/>
            <person name="Kovalchuk A."/>
            <person name="Martin J.F."/>
            <person name="Nierman W.C."/>
            <person name="Nijland J.G."/>
            <person name="Pronk J.T."/>
            <person name="Roubos J.A."/>
            <person name="van der Klei I.J."/>
            <person name="van Peij N.N.M.E."/>
            <person name="Veenhuis M."/>
            <person name="von Doehren H."/>
            <person name="Wagner C."/>
            <person name="Wortman J.R."/>
            <person name="Bovenberg R.A.L."/>
        </authorList>
    </citation>
    <scope>NUCLEOTIDE SEQUENCE [LARGE SCALE GENOMIC DNA]</scope>
    <source>
        <strain evidence="3">ATCC 28089 / DSM 1075 / NRRL 1951 / Wisconsin 54-1255</strain>
    </source>
</reference>